<evidence type="ECO:0000256" key="1">
    <source>
        <dbReference type="ARBA" id="ARBA00004613"/>
    </source>
</evidence>
<dbReference type="Pfam" id="PF00933">
    <property type="entry name" value="Glyco_hydro_3"/>
    <property type="match status" value="1"/>
</dbReference>
<feature type="domain" description="Fibronectin type III-like" evidence="7">
    <location>
        <begin position="695"/>
        <end position="764"/>
    </location>
</feature>
<reference evidence="8" key="1">
    <citation type="submission" date="2015-03" db="EMBL/GenBank/DDBJ databases">
        <title>A transcriptome of Araucaria cunninghamii, an australian fine timber species.</title>
        <authorList>
            <person name="Jing Yi C.J.Y."/>
            <person name="Yin San L.Y.S."/>
            <person name="Abdul Karim S.S."/>
            <person name="Wan Azmi N.N."/>
            <person name="Hercus R.R."/>
            <person name="Croft L.L."/>
        </authorList>
    </citation>
    <scope>NUCLEOTIDE SEQUENCE</scope>
    <source>
        <strain evidence="8">MI0301</strain>
        <tissue evidence="8">Leaf</tissue>
    </source>
</reference>
<comment type="subcellular location">
    <subcellularLocation>
        <location evidence="1">Secreted</location>
    </subcellularLocation>
</comment>
<proteinExistence type="predicted"/>
<evidence type="ECO:0000256" key="5">
    <source>
        <dbReference type="ARBA" id="ARBA00023180"/>
    </source>
</evidence>
<dbReference type="InterPro" id="IPR013783">
    <property type="entry name" value="Ig-like_fold"/>
</dbReference>
<dbReference type="InterPro" id="IPR026891">
    <property type="entry name" value="Fn3-like"/>
</dbReference>
<dbReference type="FunFam" id="3.20.20.300:FF:000004">
    <property type="entry name" value="probable beta-D-xylosidase 7"/>
    <property type="match status" value="1"/>
</dbReference>
<protein>
    <recommendedName>
        <fullName evidence="7">Fibronectin type III-like domain-containing protein</fullName>
    </recommendedName>
</protein>
<dbReference type="Gene3D" id="3.20.20.300">
    <property type="entry name" value="Glycoside hydrolase, family 3, N-terminal domain"/>
    <property type="match status" value="1"/>
</dbReference>
<accession>A0A0D6RAC4</accession>
<dbReference type="InterPro" id="IPR002772">
    <property type="entry name" value="Glyco_hydro_3_C"/>
</dbReference>
<dbReference type="GO" id="GO:0031222">
    <property type="term" value="P:arabinan catabolic process"/>
    <property type="evidence" value="ECO:0007669"/>
    <property type="project" value="TreeGrafter"/>
</dbReference>
<dbReference type="Pfam" id="PF14310">
    <property type="entry name" value="Fn3-like"/>
    <property type="match status" value="1"/>
</dbReference>
<organism evidence="8">
    <name type="scientific">Araucaria cunninghamii</name>
    <name type="common">Hoop pine</name>
    <name type="synonym">Moreton Bay pine</name>
    <dbReference type="NCBI Taxonomy" id="56994"/>
    <lineage>
        <taxon>Eukaryota</taxon>
        <taxon>Viridiplantae</taxon>
        <taxon>Streptophyta</taxon>
        <taxon>Embryophyta</taxon>
        <taxon>Tracheophyta</taxon>
        <taxon>Spermatophyta</taxon>
        <taxon>Pinopsida</taxon>
        <taxon>Pinidae</taxon>
        <taxon>Conifers II</taxon>
        <taxon>Araucariales</taxon>
        <taxon>Araucariaceae</taxon>
        <taxon>Araucaria</taxon>
    </lineage>
</organism>
<dbReference type="GO" id="GO:0046556">
    <property type="term" value="F:alpha-L-arabinofuranosidase activity"/>
    <property type="evidence" value="ECO:0007669"/>
    <property type="project" value="TreeGrafter"/>
</dbReference>
<keyword evidence="5" id="KW-0325">Glycoprotein</keyword>
<sequence>MGFVQNLDRVVTTLLIILIGLLHVLYGVNGQPMFPCDTRVIPNARQIYPFCNTRLSIKDRANDLIGRLTLKEKAQLLVDKAGAVPRLGIPSYEWWSEALHGVSNVGPGTHFANPIPAATSFPQVILTAASFDTNLWEAIGKAASTEARAMYNVGLGGLTYWSPNVNIFRDPRWGRGQETPGEDPVLAGRYAASYVRGLQTTDGPDPNRLKVAACCKHYTAYDLDNWAGVDRFHFDARVTQQDLHDSYNPPFQACVTQGHVASIMCSYNKVNGVPTCADPVLLNGMVRGQWGLNGYIASDCDSAEVLFNSMHYTSTPERAVADVIGAGLDLNCGKFLGDHTEAAVRGGKLQESAVDRALFNSISVQMRLGLFDGNPATQPYGNLGPRDVCTAQHHQLALQAAREGIVLLKNLNRALPFSNIRSLAVIGPNAEATTTMIGNYAGIPCTYISPLQGLSRHTATVYKPGCANVACPGNSVLVRDAATAASQADATVIIVGADQSIEAEMIDRAGLLLPGQQQQMVIETARASRGPVVLVVMSGGPMDITFAKYNNKISSILWVGYPGQAGGDALADVIFGKHNPGGRLPVTWYPQEFAARVPMTNMNMRPNPATGYPGRTYRFYTGKTVYKFGYGLSYTKFSHSLVQAPKLVSLSLHTPHNCSGGSLCTSVNVEHTNCHELSFDVHVDVHNNGSMDGGHSVLLFSSPPAVHRAPQRQLLGFKKVHVEAGATHTVQFSVDVCKDLSVVDEQGVNKLALGSHHLHVGDAKHVFDLHIGDGL</sequence>
<keyword evidence="3" id="KW-0732">Signal</keyword>
<evidence type="ECO:0000256" key="2">
    <source>
        <dbReference type="ARBA" id="ARBA00022525"/>
    </source>
</evidence>
<keyword evidence="4" id="KW-0378">Hydrolase</keyword>
<dbReference type="PANTHER" id="PTHR42721">
    <property type="entry name" value="SUGAR HYDROLASE-RELATED"/>
    <property type="match status" value="1"/>
</dbReference>
<dbReference type="InterPro" id="IPR017853">
    <property type="entry name" value="GH"/>
</dbReference>
<dbReference type="FunFam" id="3.40.50.1700:FF:000001">
    <property type="entry name" value="probable beta-D-xylosidase 2"/>
    <property type="match status" value="1"/>
</dbReference>
<dbReference type="InterPro" id="IPR036881">
    <property type="entry name" value="Glyco_hydro_3_C_sf"/>
</dbReference>
<dbReference type="Gene3D" id="2.60.40.10">
    <property type="entry name" value="Immunoglobulins"/>
    <property type="match status" value="1"/>
</dbReference>
<dbReference type="AlphaFoldDB" id="A0A0D6RAC4"/>
<dbReference type="PANTHER" id="PTHR42721:SF14">
    <property type="entry name" value="BETA-D-XYLOSIDASE 4-RELATED"/>
    <property type="match status" value="1"/>
</dbReference>
<dbReference type="Pfam" id="PF01915">
    <property type="entry name" value="Glyco_hydro_3_C"/>
    <property type="match status" value="1"/>
</dbReference>
<evidence type="ECO:0000259" key="7">
    <source>
        <dbReference type="SMART" id="SM01217"/>
    </source>
</evidence>
<dbReference type="PRINTS" id="PR00133">
    <property type="entry name" value="GLHYDRLASE3"/>
</dbReference>
<dbReference type="SUPFAM" id="SSF51445">
    <property type="entry name" value="(Trans)glycosidases"/>
    <property type="match status" value="1"/>
</dbReference>
<keyword evidence="6" id="KW-0326">Glycosidase</keyword>
<dbReference type="GO" id="GO:0048046">
    <property type="term" value="C:apoplast"/>
    <property type="evidence" value="ECO:0007669"/>
    <property type="project" value="TreeGrafter"/>
</dbReference>
<dbReference type="EMBL" id="GCKF01015585">
    <property type="protein sequence ID" value="JAG98930.1"/>
    <property type="molecule type" value="Transcribed_RNA"/>
</dbReference>
<evidence type="ECO:0000256" key="4">
    <source>
        <dbReference type="ARBA" id="ARBA00022801"/>
    </source>
</evidence>
<name>A0A0D6RAC4_ARACU</name>
<dbReference type="GO" id="GO:0009044">
    <property type="term" value="F:xylan 1,4-beta-xylosidase activity"/>
    <property type="evidence" value="ECO:0007669"/>
    <property type="project" value="InterPro"/>
</dbReference>
<dbReference type="SUPFAM" id="SSF52279">
    <property type="entry name" value="Beta-D-glucan exohydrolase, C-terminal domain"/>
    <property type="match status" value="1"/>
</dbReference>
<evidence type="ECO:0000256" key="3">
    <source>
        <dbReference type="ARBA" id="ARBA00022729"/>
    </source>
</evidence>
<keyword evidence="2" id="KW-0964">Secreted</keyword>
<dbReference type="InterPro" id="IPR001764">
    <property type="entry name" value="Glyco_hydro_3_N"/>
</dbReference>
<dbReference type="InterPro" id="IPR036962">
    <property type="entry name" value="Glyco_hydro_3_N_sf"/>
</dbReference>
<dbReference type="SMART" id="SM01217">
    <property type="entry name" value="Fn3_like"/>
    <property type="match status" value="1"/>
</dbReference>
<dbReference type="Gene3D" id="3.40.50.1700">
    <property type="entry name" value="Glycoside hydrolase family 3 C-terminal domain"/>
    <property type="match status" value="1"/>
</dbReference>
<dbReference type="GO" id="GO:0045493">
    <property type="term" value="P:xylan catabolic process"/>
    <property type="evidence" value="ECO:0007669"/>
    <property type="project" value="InterPro"/>
</dbReference>
<dbReference type="InterPro" id="IPR044993">
    <property type="entry name" value="BXL"/>
</dbReference>
<evidence type="ECO:0000256" key="6">
    <source>
        <dbReference type="ARBA" id="ARBA00023295"/>
    </source>
</evidence>
<evidence type="ECO:0000313" key="8">
    <source>
        <dbReference type="EMBL" id="JAG98930.1"/>
    </source>
</evidence>